<comment type="caution">
    <text evidence="3">The sequence shown here is derived from an EMBL/GenBank/DDBJ whole genome shotgun (WGS) entry which is preliminary data.</text>
</comment>
<dbReference type="Pfam" id="PF16344">
    <property type="entry name" value="FecR_C"/>
    <property type="match status" value="1"/>
</dbReference>
<evidence type="ECO:0000259" key="2">
    <source>
        <dbReference type="Pfam" id="PF16344"/>
    </source>
</evidence>
<protein>
    <submittedName>
        <fullName evidence="3">FecR domain-containing protein</fullName>
    </submittedName>
</protein>
<proteinExistence type="predicted"/>
<sequence length="321" mass="35787">MGINPELLSRYNRGLCSEQERRVVEDWLNGERLEDAPDTGHIPAALKQQIGQRVWRRLDPVGQRPSAFILRWKEYYQPVGIAASITLAVALTYLVILRSPHVSPVPLQTVRTGMGQRANVTLPDGTQVALNSDSELQYPTSFSDTLRRVFLRGEALFTVTKNAGKPFLVRTGHSETRVLGTVFNLKAYPTETTTTLAVAEGRVVFSNADVAGDADTLLANQQIVLRDGLLQAKTDVDASRASAWQKSILIFDDLTIAQIATALERWYGVQVNIESDALKDQRYTGTFTRATLPAVLRSMAYAIDFHYEIHDKTVTLYAHER</sequence>
<dbReference type="EMBL" id="JAHESC010000015">
    <property type="protein sequence ID" value="MBT1687306.1"/>
    <property type="molecule type" value="Genomic_DNA"/>
</dbReference>
<dbReference type="PIRSF" id="PIRSF018266">
    <property type="entry name" value="FecR"/>
    <property type="match status" value="1"/>
</dbReference>
<dbReference type="GO" id="GO:0016989">
    <property type="term" value="F:sigma factor antagonist activity"/>
    <property type="evidence" value="ECO:0007669"/>
    <property type="project" value="TreeGrafter"/>
</dbReference>
<dbReference type="RefSeq" id="WP_254090538.1">
    <property type="nucleotide sequence ID" value="NZ_JAHESC010000015.1"/>
</dbReference>
<dbReference type="InterPro" id="IPR032508">
    <property type="entry name" value="FecR_C"/>
</dbReference>
<evidence type="ECO:0000313" key="3">
    <source>
        <dbReference type="EMBL" id="MBT1687306.1"/>
    </source>
</evidence>
<reference evidence="3 4" key="1">
    <citation type="submission" date="2021-05" db="EMBL/GenBank/DDBJ databases">
        <title>A Polyphasic approach of four new species of the genus Ohtaekwangia: Ohtaekwangia histidinii sp. nov., Ohtaekwangia cretensis sp. nov., Ohtaekwangia indiensis sp. nov., Ohtaekwangia reichenbachii sp. nov. from diverse environment.</title>
        <authorList>
            <person name="Octaviana S."/>
        </authorList>
    </citation>
    <scope>NUCLEOTIDE SEQUENCE [LARGE SCALE GENOMIC DNA]</scope>
    <source>
        <strain evidence="3 4">PWU37</strain>
    </source>
</reference>
<keyword evidence="4" id="KW-1185">Reference proteome</keyword>
<evidence type="ECO:0000259" key="1">
    <source>
        <dbReference type="Pfam" id="PF04773"/>
    </source>
</evidence>
<feature type="domain" description="FecR protein" evidence="1">
    <location>
        <begin position="109"/>
        <end position="203"/>
    </location>
</feature>
<feature type="domain" description="Protein FecR C-terminal" evidence="2">
    <location>
        <begin position="249"/>
        <end position="316"/>
    </location>
</feature>
<dbReference type="PANTHER" id="PTHR30273:SF2">
    <property type="entry name" value="PROTEIN FECR"/>
    <property type="match status" value="1"/>
</dbReference>
<dbReference type="PANTHER" id="PTHR30273">
    <property type="entry name" value="PERIPLASMIC SIGNAL SENSOR AND SIGMA FACTOR ACTIVATOR FECR-RELATED"/>
    <property type="match status" value="1"/>
</dbReference>
<evidence type="ECO:0000313" key="4">
    <source>
        <dbReference type="Proteomes" id="UP001319180"/>
    </source>
</evidence>
<dbReference type="InterPro" id="IPR006860">
    <property type="entry name" value="FecR"/>
</dbReference>
<organism evidence="3 4">
    <name type="scientific">Dawidia soli</name>
    <dbReference type="NCBI Taxonomy" id="2782352"/>
    <lineage>
        <taxon>Bacteria</taxon>
        <taxon>Pseudomonadati</taxon>
        <taxon>Bacteroidota</taxon>
        <taxon>Cytophagia</taxon>
        <taxon>Cytophagales</taxon>
        <taxon>Chryseotaleaceae</taxon>
        <taxon>Dawidia</taxon>
    </lineage>
</organism>
<name>A0AAP2GHK2_9BACT</name>
<dbReference type="Pfam" id="PF04773">
    <property type="entry name" value="FecR"/>
    <property type="match status" value="1"/>
</dbReference>
<dbReference type="Proteomes" id="UP001319180">
    <property type="component" value="Unassembled WGS sequence"/>
</dbReference>
<dbReference type="InterPro" id="IPR012373">
    <property type="entry name" value="Ferrdict_sens_TM"/>
</dbReference>
<gene>
    <name evidence="3" type="ORF">KK078_12105</name>
</gene>
<accession>A0AAP2GHK2</accession>
<dbReference type="Gene3D" id="2.60.120.1440">
    <property type="match status" value="1"/>
</dbReference>
<dbReference type="Gene3D" id="3.55.50.30">
    <property type="match status" value="1"/>
</dbReference>
<dbReference type="AlphaFoldDB" id="A0AAP2GHK2"/>